<reference evidence="1" key="1">
    <citation type="journal article" date="2014" name="Front. Microbiol.">
        <title>High frequency of phylogenetically diverse reductive dehalogenase-homologous genes in deep subseafloor sedimentary metagenomes.</title>
        <authorList>
            <person name="Kawai M."/>
            <person name="Futagami T."/>
            <person name="Toyoda A."/>
            <person name="Takaki Y."/>
            <person name="Nishi S."/>
            <person name="Hori S."/>
            <person name="Arai W."/>
            <person name="Tsubouchi T."/>
            <person name="Morono Y."/>
            <person name="Uchiyama I."/>
            <person name="Ito T."/>
            <person name="Fujiyama A."/>
            <person name="Inagaki F."/>
            <person name="Takami H."/>
        </authorList>
    </citation>
    <scope>NUCLEOTIDE SEQUENCE</scope>
    <source>
        <strain evidence="1">Expedition CK06-06</strain>
    </source>
</reference>
<evidence type="ECO:0000313" key="1">
    <source>
        <dbReference type="EMBL" id="GAJ16391.1"/>
    </source>
</evidence>
<name>X1VL07_9ZZZZ</name>
<organism evidence="1">
    <name type="scientific">marine sediment metagenome</name>
    <dbReference type="NCBI Taxonomy" id="412755"/>
    <lineage>
        <taxon>unclassified sequences</taxon>
        <taxon>metagenomes</taxon>
        <taxon>ecological metagenomes</taxon>
    </lineage>
</organism>
<comment type="caution">
    <text evidence="1">The sequence shown here is derived from an EMBL/GenBank/DDBJ whole genome shotgun (WGS) entry which is preliminary data.</text>
</comment>
<feature type="non-terminal residue" evidence="1">
    <location>
        <position position="1"/>
    </location>
</feature>
<feature type="non-terminal residue" evidence="1">
    <location>
        <position position="54"/>
    </location>
</feature>
<dbReference type="EMBL" id="BARW01042728">
    <property type="protein sequence ID" value="GAJ16391.1"/>
    <property type="molecule type" value="Genomic_DNA"/>
</dbReference>
<protein>
    <submittedName>
        <fullName evidence="1">Uncharacterized protein</fullName>
    </submittedName>
</protein>
<sequence length="54" mass="5666">IKPDAPPGQTDLTLTNLEATDLEGQDLGVLGNDGSVTVEVPVPTLSEWGTIIFM</sequence>
<proteinExistence type="predicted"/>
<dbReference type="AlphaFoldDB" id="X1VL07"/>
<gene>
    <name evidence="1" type="ORF">S12H4_63122</name>
</gene>
<accession>X1VL07</accession>